<keyword evidence="2" id="KW-1133">Transmembrane helix</keyword>
<name>A0A6C0KSA9_9ZZZZ</name>
<evidence type="ECO:0000313" key="3">
    <source>
        <dbReference type="EMBL" id="QHU20143.1"/>
    </source>
</evidence>
<sequence>MESKEGTTAVQVAESNSTPSNVSWLNFNVIHIIIEVAALCGVAVYFSNKISTLTKHVDELTRRLEEQEDTLQKHEEILKKLITIRQQQVASIRSPSPANSCVGGVCTVATDKVEQKLAQHVVQPRSQNFEMPRPTVVAIVSTSTSSHVDENDKKLPVITEVTEENLDEELKDELLELKVKS</sequence>
<keyword evidence="2" id="KW-0472">Membrane</keyword>
<reference evidence="3" key="1">
    <citation type="journal article" date="2020" name="Nature">
        <title>Giant virus diversity and host interactions through global metagenomics.</title>
        <authorList>
            <person name="Schulz F."/>
            <person name="Roux S."/>
            <person name="Paez-Espino D."/>
            <person name="Jungbluth S."/>
            <person name="Walsh D.A."/>
            <person name="Denef V.J."/>
            <person name="McMahon K.D."/>
            <person name="Konstantinidis K.T."/>
            <person name="Eloe-Fadrosh E.A."/>
            <person name="Kyrpides N.C."/>
            <person name="Woyke T."/>
        </authorList>
    </citation>
    <scope>NUCLEOTIDE SEQUENCE</scope>
    <source>
        <strain evidence="3">GVMAG-S-3300013014-136</strain>
    </source>
</reference>
<feature type="transmembrane region" description="Helical" evidence="2">
    <location>
        <begin position="24"/>
        <end position="46"/>
    </location>
</feature>
<proteinExistence type="predicted"/>
<feature type="coiled-coil region" evidence="1">
    <location>
        <begin position="50"/>
        <end position="84"/>
    </location>
</feature>
<organism evidence="3">
    <name type="scientific">viral metagenome</name>
    <dbReference type="NCBI Taxonomy" id="1070528"/>
    <lineage>
        <taxon>unclassified sequences</taxon>
        <taxon>metagenomes</taxon>
        <taxon>organismal metagenomes</taxon>
    </lineage>
</organism>
<protein>
    <submittedName>
        <fullName evidence="3">Uncharacterized protein</fullName>
    </submittedName>
</protein>
<evidence type="ECO:0000256" key="2">
    <source>
        <dbReference type="SAM" id="Phobius"/>
    </source>
</evidence>
<keyword evidence="1" id="KW-0175">Coiled coil</keyword>
<keyword evidence="2" id="KW-0812">Transmembrane</keyword>
<accession>A0A6C0KSA9</accession>
<dbReference type="AlphaFoldDB" id="A0A6C0KSA9"/>
<dbReference type="EMBL" id="MN740962">
    <property type="protein sequence ID" value="QHU20143.1"/>
    <property type="molecule type" value="Genomic_DNA"/>
</dbReference>
<evidence type="ECO:0000256" key="1">
    <source>
        <dbReference type="SAM" id="Coils"/>
    </source>
</evidence>